<evidence type="ECO:0000313" key="2">
    <source>
        <dbReference type="Proteomes" id="UP000724584"/>
    </source>
</evidence>
<sequence>MTRPEVEKPTEPVVTAVEKVTSATSTTIVVESVEDITGTSDHAEATPSDEPAIKCDGENRDAVDKQELSSVVSYHQDAELYLEVRDSTGTPIQCKVVSALIVAASPKLSDLLDRFKPNKTTDGKLVVQLTDPTDNFYGIDVLLSIIHYKFHEIPERPDVDQLYCIARVVEKYDCAHLLVPYMEKWVAGLDWHLVMKSEVNDDDKALFLTWVIGEGRWFARMLSKTAHKATLADDGSLLNASGQPWEDHGLPTDVLELLKETRNDSLAKIVRAVDDPLRELMLMRGDKETMNYCRAKDADAELKQSCQHLQLGSLMTSLATAKLLPFPTTKVYKGSVADLAERVRALKVARFKLPGTPPHLDSHCNCGVDYEEMIDSAMREKVQLTADIINQLKFHARKSGAFRRELFQDIEGPNGHETSSEPILKELRLSPVLFKQVFDLQSRLESSKEDNAANTTVECEEA</sequence>
<organism evidence="1 2">
    <name type="scientific">Chaetomium tenue</name>
    <dbReference type="NCBI Taxonomy" id="1854479"/>
    <lineage>
        <taxon>Eukaryota</taxon>
        <taxon>Fungi</taxon>
        <taxon>Dikarya</taxon>
        <taxon>Ascomycota</taxon>
        <taxon>Pezizomycotina</taxon>
        <taxon>Sordariomycetes</taxon>
        <taxon>Sordariomycetidae</taxon>
        <taxon>Sordariales</taxon>
        <taxon>Chaetomiaceae</taxon>
        <taxon>Chaetomium</taxon>
    </lineage>
</organism>
<protein>
    <submittedName>
        <fullName evidence="1">Uncharacterized protein</fullName>
    </submittedName>
</protein>
<dbReference type="Proteomes" id="UP000724584">
    <property type="component" value="Unassembled WGS sequence"/>
</dbReference>
<evidence type="ECO:0000313" key="1">
    <source>
        <dbReference type="EMBL" id="KAH6617203.1"/>
    </source>
</evidence>
<reference evidence="1 2" key="1">
    <citation type="journal article" date="2021" name="Nat. Commun.">
        <title>Genetic determinants of endophytism in the Arabidopsis root mycobiome.</title>
        <authorList>
            <person name="Mesny F."/>
            <person name="Miyauchi S."/>
            <person name="Thiergart T."/>
            <person name="Pickel B."/>
            <person name="Atanasova L."/>
            <person name="Karlsson M."/>
            <person name="Huettel B."/>
            <person name="Barry K.W."/>
            <person name="Haridas S."/>
            <person name="Chen C."/>
            <person name="Bauer D."/>
            <person name="Andreopoulos W."/>
            <person name="Pangilinan J."/>
            <person name="LaButti K."/>
            <person name="Riley R."/>
            <person name="Lipzen A."/>
            <person name="Clum A."/>
            <person name="Drula E."/>
            <person name="Henrissat B."/>
            <person name="Kohler A."/>
            <person name="Grigoriev I.V."/>
            <person name="Martin F.M."/>
            <person name="Hacquard S."/>
        </authorList>
    </citation>
    <scope>NUCLEOTIDE SEQUENCE [LARGE SCALE GENOMIC DNA]</scope>
    <source>
        <strain evidence="1 2">MPI-SDFR-AT-0079</strain>
    </source>
</reference>
<proteinExistence type="predicted"/>
<name>A0ACB7NUX1_9PEZI</name>
<dbReference type="EMBL" id="JAGIZQ010000007">
    <property type="protein sequence ID" value="KAH6617203.1"/>
    <property type="molecule type" value="Genomic_DNA"/>
</dbReference>
<accession>A0ACB7NUX1</accession>
<keyword evidence="2" id="KW-1185">Reference proteome</keyword>
<gene>
    <name evidence="1" type="ORF">F5144DRAFT_541140</name>
</gene>
<comment type="caution">
    <text evidence="1">The sequence shown here is derived from an EMBL/GenBank/DDBJ whole genome shotgun (WGS) entry which is preliminary data.</text>
</comment>